<gene>
    <name evidence="1" type="ORF">LG35_08130</name>
</gene>
<sequence>MNIVKLNGEDTELYRRVAHLVMNREVLASNNNYPFKTSSEHIWFVACDDEGRTLGFIPVVLRNRKATINNYYAAEDDEEVLCLMLTQLIQEFKKDFAIISVTQNKHIQAFRRCGFSVMFEWEKYVKMIYNEDDQKKRL</sequence>
<proteinExistence type="predicted"/>
<dbReference type="RefSeq" id="WP_022062790.1">
    <property type="nucleotide sequence ID" value="NZ_JRGF01000009.1"/>
</dbReference>
<accession>A0ABR4YJ09</accession>
<evidence type="ECO:0000313" key="2">
    <source>
        <dbReference type="Proteomes" id="UP000030889"/>
    </source>
</evidence>
<organism evidence="1 2">
    <name type="scientific">Alistipes inops</name>
    <dbReference type="NCBI Taxonomy" id="1501391"/>
    <lineage>
        <taxon>Bacteria</taxon>
        <taxon>Pseudomonadati</taxon>
        <taxon>Bacteroidota</taxon>
        <taxon>Bacteroidia</taxon>
        <taxon>Bacteroidales</taxon>
        <taxon>Rikenellaceae</taxon>
        <taxon>Alistipes</taxon>
    </lineage>
</organism>
<keyword evidence="2" id="KW-1185">Reference proteome</keyword>
<comment type="caution">
    <text evidence="1">The sequence shown here is derived from an EMBL/GenBank/DDBJ whole genome shotgun (WGS) entry which is preliminary data.</text>
</comment>
<dbReference type="EMBL" id="JRGF01000009">
    <property type="protein sequence ID" value="KHE41706.1"/>
    <property type="molecule type" value="Genomic_DNA"/>
</dbReference>
<protein>
    <recommendedName>
        <fullName evidence="3">N-acetyltransferase domain-containing protein</fullName>
    </recommendedName>
</protein>
<name>A0ABR4YJ09_9BACT</name>
<evidence type="ECO:0008006" key="3">
    <source>
        <dbReference type="Google" id="ProtNLM"/>
    </source>
</evidence>
<dbReference type="Proteomes" id="UP000030889">
    <property type="component" value="Unassembled WGS sequence"/>
</dbReference>
<evidence type="ECO:0000313" key="1">
    <source>
        <dbReference type="EMBL" id="KHE41706.1"/>
    </source>
</evidence>
<reference evidence="1 2" key="1">
    <citation type="submission" date="2014-09" db="EMBL/GenBank/DDBJ databases">
        <title>Alistipes sp. 627, sp. nov., a novel member of the family Rikenellaceae isolated from human faeces.</title>
        <authorList>
            <person name="Shkoporov A.N."/>
            <person name="Chaplin A.V."/>
            <person name="Motuzova O.V."/>
            <person name="Kafarskaia L.I."/>
            <person name="Khokhlova E.V."/>
            <person name="Efimov B.A."/>
        </authorList>
    </citation>
    <scope>NUCLEOTIDE SEQUENCE [LARGE SCALE GENOMIC DNA]</scope>
    <source>
        <strain evidence="1 2">627</strain>
    </source>
</reference>